<keyword evidence="4" id="KW-0479">Metal-binding</keyword>
<evidence type="ECO:0000256" key="7">
    <source>
        <dbReference type="ARBA" id="ARBA00039545"/>
    </source>
</evidence>
<dbReference type="InterPro" id="IPR050237">
    <property type="entry name" value="ATP-dep_AMP-bd_enzyme"/>
</dbReference>
<organism evidence="11 12">
    <name type="scientific">Shinella pollutisoli</name>
    <dbReference type="NCBI Taxonomy" id="2250594"/>
    <lineage>
        <taxon>Bacteria</taxon>
        <taxon>Pseudomonadati</taxon>
        <taxon>Pseudomonadota</taxon>
        <taxon>Alphaproteobacteria</taxon>
        <taxon>Hyphomicrobiales</taxon>
        <taxon>Rhizobiaceae</taxon>
        <taxon>Shinella</taxon>
    </lineage>
</organism>
<dbReference type="PANTHER" id="PTHR43767">
    <property type="entry name" value="LONG-CHAIN-FATTY-ACID--COA LIGASE"/>
    <property type="match status" value="1"/>
</dbReference>
<gene>
    <name evidence="11" type="ORF">ACFOHH_00355</name>
</gene>
<dbReference type="CDD" id="cd05936">
    <property type="entry name" value="FC-FACS_FadD_like"/>
    <property type="match status" value="1"/>
</dbReference>
<evidence type="ECO:0000313" key="12">
    <source>
        <dbReference type="Proteomes" id="UP001595377"/>
    </source>
</evidence>
<comment type="caution">
    <text evidence="11">The sequence shown here is derived from an EMBL/GenBank/DDBJ whole genome shotgun (WGS) entry which is preliminary data.</text>
</comment>
<dbReference type="Gene3D" id="3.40.50.12780">
    <property type="entry name" value="N-terminal domain of ligase-like"/>
    <property type="match status" value="1"/>
</dbReference>
<dbReference type="PANTHER" id="PTHR43767:SF8">
    <property type="entry name" value="LONG-CHAIN-FATTY-ACID--COA LIGASE"/>
    <property type="match status" value="1"/>
</dbReference>
<feature type="domain" description="AMP-binding enzyme C-terminal" evidence="10">
    <location>
        <begin position="484"/>
        <end position="558"/>
    </location>
</feature>
<evidence type="ECO:0000256" key="8">
    <source>
        <dbReference type="ARBA" id="ARBA00042773"/>
    </source>
</evidence>
<dbReference type="Gene3D" id="3.30.300.30">
    <property type="match status" value="1"/>
</dbReference>
<protein>
    <recommendedName>
        <fullName evidence="7">Long-chain-fatty-acid--CoA ligase</fullName>
        <ecNumber evidence="6">6.2.1.3</ecNumber>
    </recommendedName>
    <alternativeName>
        <fullName evidence="8">Long-chain acyl-CoA synthetase</fullName>
    </alternativeName>
</protein>
<feature type="domain" description="AMP-dependent synthetase/ligase" evidence="9">
    <location>
        <begin position="42"/>
        <end position="433"/>
    </location>
</feature>
<dbReference type="InterPro" id="IPR045851">
    <property type="entry name" value="AMP-bd_C_sf"/>
</dbReference>
<proteinExistence type="predicted"/>
<sequence length="574" mass="62201">MSVTDPAPSAPPPGRFWLASYPPGVPGEIAPLGHGSIGRLVEASCARYAARPAFTSMGRTLTFADFARETAKVGAWLQAQGLKKGDRVAVMMPNVLQNPVIIFGILRAGLVVVNVNPLYTPRELEHQLKDAGAKVLFVLENFARTVASVVARTSVSHVVVTAMGDMLGLKGLLVNLVVRRVKKLVPAWSLPGHVPFARVLEEGGKRQLAAVEVEPHDAAFLQYTGGTTGIAKGATLTHANLISNMEQIKLWIEPTFRVKARPEQLVFVCGLPLYHIFALTVNGLMGIALGGHNVLIANPRDIPTFVKELGKHRFHIFPGLNTLFNALMNNPGFAKLDLSGLVLTLGGGMAVQRPVAERWQQMTGCNITEGYGLSETSPVVTANRFDRPEFTGTIGLPLPSTEIEIRDDDGRPLPLGTPGEICIRGPQVMSGYWQRPDETASAMTADGFFRSGDIGYMTPEGYTKIVDRKKDMILVSGFNVFPNEVEEVAMAHAGILECAAIGVPDEHSGEAVKLFVVRRDPALTEADIKAHCAASLTNYKRPKFIEFRDELPKSNVGKILRKELRAAEMAAKPI</sequence>
<evidence type="ECO:0000256" key="1">
    <source>
        <dbReference type="ARBA" id="ARBA00004170"/>
    </source>
</evidence>
<evidence type="ECO:0000259" key="9">
    <source>
        <dbReference type="Pfam" id="PF00501"/>
    </source>
</evidence>
<dbReference type="InterPro" id="IPR020845">
    <property type="entry name" value="AMP-binding_CS"/>
</dbReference>
<evidence type="ECO:0000259" key="10">
    <source>
        <dbReference type="Pfam" id="PF13193"/>
    </source>
</evidence>
<evidence type="ECO:0000256" key="6">
    <source>
        <dbReference type="ARBA" id="ARBA00026121"/>
    </source>
</evidence>
<dbReference type="RefSeq" id="WP_257316009.1">
    <property type="nucleotide sequence ID" value="NZ_JANFDG010000016.1"/>
</dbReference>
<dbReference type="EMBL" id="JBHRSP010000001">
    <property type="protein sequence ID" value="MFC3071549.1"/>
    <property type="molecule type" value="Genomic_DNA"/>
</dbReference>
<dbReference type="PROSITE" id="PS00455">
    <property type="entry name" value="AMP_BINDING"/>
    <property type="match status" value="1"/>
</dbReference>
<dbReference type="InterPro" id="IPR042099">
    <property type="entry name" value="ANL_N_sf"/>
</dbReference>
<comment type="pathway">
    <text evidence="2">Lipid metabolism; fatty acid beta-oxidation.</text>
</comment>
<dbReference type="EC" id="6.2.1.3" evidence="6"/>
<dbReference type="GO" id="GO:0004467">
    <property type="term" value="F:long-chain fatty acid-CoA ligase activity"/>
    <property type="evidence" value="ECO:0007669"/>
    <property type="project" value="UniProtKB-EC"/>
</dbReference>
<comment type="subcellular location">
    <subcellularLocation>
        <location evidence="1">Membrane</location>
        <topology evidence="1">Peripheral membrane protein</topology>
    </subcellularLocation>
</comment>
<accession>A0ABV7D9P8</accession>
<evidence type="ECO:0000256" key="2">
    <source>
        <dbReference type="ARBA" id="ARBA00005005"/>
    </source>
</evidence>
<dbReference type="Pfam" id="PF13193">
    <property type="entry name" value="AMP-binding_C"/>
    <property type="match status" value="1"/>
</dbReference>
<evidence type="ECO:0000256" key="4">
    <source>
        <dbReference type="ARBA" id="ARBA00022723"/>
    </source>
</evidence>
<keyword evidence="5" id="KW-0472">Membrane</keyword>
<dbReference type="NCBIfam" id="NF005463">
    <property type="entry name" value="PRK07059.1"/>
    <property type="match status" value="1"/>
</dbReference>
<dbReference type="SUPFAM" id="SSF56801">
    <property type="entry name" value="Acetyl-CoA synthetase-like"/>
    <property type="match status" value="1"/>
</dbReference>
<evidence type="ECO:0000256" key="3">
    <source>
        <dbReference type="ARBA" id="ARBA00022598"/>
    </source>
</evidence>
<evidence type="ECO:0000256" key="5">
    <source>
        <dbReference type="ARBA" id="ARBA00023136"/>
    </source>
</evidence>
<dbReference type="Pfam" id="PF00501">
    <property type="entry name" value="AMP-binding"/>
    <property type="match status" value="1"/>
</dbReference>
<reference evidence="12" key="1">
    <citation type="journal article" date="2019" name="Int. J. Syst. Evol. Microbiol.">
        <title>The Global Catalogue of Microorganisms (GCM) 10K type strain sequencing project: providing services to taxonomists for standard genome sequencing and annotation.</title>
        <authorList>
            <consortium name="The Broad Institute Genomics Platform"/>
            <consortium name="The Broad Institute Genome Sequencing Center for Infectious Disease"/>
            <person name="Wu L."/>
            <person name="Ma J."/>
        </authorList>
    </citation>
    <scope>NUCLEOTIDE SEQUENCE [LARGE SCALE GENOMIC DNA]</scope>
    <source>
        <strain evidence="12">KCTC 52677</strain>
    </source>
</reference>
<keyword evidence="12" id="KW-1185">Reference proteome</keyword>
<dbReference type="Proteomes" id="UP001595377">
    <property type="component" value="Unassembled WGS sequence"/>
</dbReference>
<dbReference type="InterPro" id="IPR000873">
    <property type="entry name" value="AMP-dep_synth/lig_dom"/>
</dbReference>
<evidence type="ECO:0000313" key="11">
    <source>
        <dbReference type="EMBL" id="MFC3071549.1"/>
    </source>
</evidence>
<name>A0ABV7D9P8_9HYPH</name>
<keyword evidence="3 11" id="KW-0436">Ligase</keyword>
<dbReference type="InterPro" id="IPR025110">
    <property type="entry name" value="AMP-bd_C"/>
</dbReference>